<feature type="region of interest" description="Disordered" evidence="4">
    <location>
        <begin position="1"/>
        <end position="22"/>
    </location>
</feature>
<dbReference type="Gene3D" id="3.90.1150.10">
    <property type="entry name" value="Aspartate Aminotransferase, domain 1"/>
    <property type="match status" value="1"/>
</dbReference>
<keyword evidence="6" id="KW-0808">Transferase</keyword>
<evidence type="ECO:0000259" key="5">
    <source>
        <dbReference type="Pfam" id="PF01636"/>
    </source>
</evidence>
<dbReference type="InterPro" id="IPR002575">
    <property type="entry name" value="Aminoglycoside_PTrfase"/>
</dbReference>
<protein>
    <submittedName>
        <fullName evidence="6">Aminotransferase, class III</fullName>
    </submittedName>
</protein>
<dbReference type="AlphaFoldDB" id="A0A0C2D4D5"/>
<dbReference type="Gene3D" id="3.40.640.10">
    <property type="entry name" value="Type I PLP-dependent aspartate aminotransferase-like (Major domain)"/>
    <property type="match status" value="1"/>
</dbReference>
<dbReference type="GO" id="GO:0030170">
    <property type="term" value="F:pyridoxal phosphate binding"/>
    <property type="evidence" value="ECO:0007669"/>
    <property type="project" value="InterPro"/>
</dbReference>
<evidence type="ECO:0000256" key="1">
    <source>
        <dbReference type="ARBA" id="ARBA00001933"/>
    </source>
</evidence>
<gene>
    <name evidence="6" type="ORF">DB30_04316</name>
</gene>
<dbReference type="InterPro" id="IPR011009">
    <property type="entry name" value="Kinase-like_dom_sf"/>
</dbReference>
<dbReference type="GO" id="GO:0008483">
    <property type="term" value="F:transaminase activity"/>
    <property type="evidence" value="ECO:0007669"/>
    <property type="project" value="UniProtKB-KW"/>
</dbReference>
<accession>A0A0C2D4D5</accession>
<dbReference type="PROSITE" id="PS00600">
    <property type="entry name" value="AA_TRANSFER_CLASS_3"/>
    <property type="match status" value="1"/>
</dbReference>
<comment type="similarity">
    <text evidence="2">Belongs to the class-III pyridoxal-phosphate-dependent aminotransferase family.</text>
</comment>
<dbReference type="Proteomes" id="UP000031599">
    <property type="component" value="Unassembled WGS sequence"/>
</dbReference>
<comment type="cofactor">
    <cofactor evidence="1">
        <name>pyridoxal 5'-phosphate</name>
        <dbReference type="ChEBI" id="CHEBI:597326"/>
    </cofactor>
</comment>
<evidence type="ECO:0000313" key="6">
    <source>
        <dbReference type="EMBL" id="KIG16545.1"/>
    </source>
</evidence>
<evidence type="ECO:0000313" key="7">
    <source>
        <dbReference type="Proteomes" id="UP000031599"/>
    </source>
</evidence>
<dbReference type="EMBL" id="JMCC02000035">
    <property type="protein sequence ID" value="KIG16545.1"/>
    <property type="molecule type" value="Genomic_DNA"/>
</dbReference>
<reference evidence="6 7" key="1">
    <citation type="submission" date="2014-12" db="EMBL/GenBank/DDBJ databases">
        <title>Genome assembly of Enhygromyxa salina DSM 15201.</title>
        <authorList>
            <person name="Sharma G."/>
            <person name="Subramanian S."/>
        </authorList>
    </citation>
    <scope>NUCLEOTIDE SEQUENCE [LARGE SCALE GENOMIC DNA]</scope>
    <source>
        <strain evidence="6 7">DSM 15201</strain>
    </source>
</reference>
<dbReference type="SUPFAM" id="SSF53383">
    <property type="entry name" value="PLP-dependent transferases"/>
    <property type="match status" value="1"/>
</dbReference>
<dbReference type="InterPro" id="IPR049704">
    <property type="entry name" value="Aminotrans_3_PPA_site"/>
</dbReference>
<dbReference type="InterPro" id="IPR005814">
    <property type="entry name" value="Aminotrans_3"/>
</dbReference>
<dbReference type="PANTHER" id="PTHR45688:SF13">
    <property type="entry name" value="ALANINE--GLYOXYLATE AMINOTRANSFERASE 2-LIKE"/>
    <property type="match status" value="1"/>
</dbReference>
<proteinExistence type="inferred from homology"/>
<dbReference type="CDD" id="cd00610">
    <property type="entry name" value="OAT_like"/>
    <property type="match status" value="1"/>
</dbReference>
<keyword evidence="3" id="KW-0663">Pyridoxal phosphate</keyword>
<dbReference type="InterPro" id="IPR015424">
    <property type="entry name" value="PyrdxlP-dep_Trfase"/>
</dbReference>
<evidence type="ECO:0000256" key="4">
    <source>
        <dbReference type="SAM" id="MobiDB-lite"/>
    </source>
</evidence>
<dbReference type="Pfam" id="PF00202">
    <property type="entry name" value="Aminotran_3"/>
    <property type="match status" value="1"/>
</dbReference>
<evidence type="ECO:0000256" key="3">
    <source>
        <dbReference type="ARBA" id="ARBA00022898"/>
    </source>
</evidence>
<evidence type="ECO:0000256" key="2">
    <source>
        <dbReference type="ARBA" id="ARBA00008954"/>
    </source>
</evidence>
<comment type="caution">
    <text evidence="6">The sequence shown here is derived from an EMBL/GenBank/DDBJ whole genome shotgun (WGS) entry which is preliminary data.</text>
</comment>
<dbReference type="InterPro" id="IPR015422">
    <property type="entry name" value="PyrdxlP-dep_Trfase_small"/>
</dbReference>
<feature type="domain" description="Aminoglycoside phosphotransferase" evidence="5">
    <location>
        <begin position="96"/>
        <end position="299"/>
    </location>
</feature>
<dbReference type="Pfam" id="PF01636">
    <property type="entry name" value="APH"/>
    <property type="match status" value="1"/>
</dbReference>
<keyword evidence="6" id="KW-0032">Aminotransferase</keyword>
<dbReference type="PANTHER" id="PTHR45688">
    <property type="match status" value="1"/>
</dbReference>
<sequence>MVDSERRRPPACQLVNPESPPRAQSYILAPAMPTAPPRPQLDASRVAALAHQLWGLTPTRGGPHDLGSYDDSNYAITSSTDAGERAHVIKLSVEPREIIDLQCAVLGHLATRPSAGLVPQIIPSRDGQAFVAIRDDAGQACIMRVLSFIPGKLWSELSDPTPALRRALGQALAQINRDLEDFEHPAMYRSSPWNLTQAEWIADELGAIEPGPKRALIVDALAQFRARVIPRLPELGCQLIHGDANDQNLVVADHELRGIFDFGDVGVAPTICELAIAAAYTGMVTDPIQAIAELCVGYHERRPLSSIELDLLFDLVRARLAVSVTCSALVRAREPDNAHSFSSEAQAWSLLGKLTEFGRRAVTKYWTSACGLPAPVRVPGARSRPRLLAQRRVRLGAALSLAYDSPLYIRRGEGTWLFDEHDNAYLDCVNNISHVGHCHPRVVAEATRQIATLNTNTRYLHEGILHYAEQLTATLPGELSVVFLVCSGTEANELALRIARAHTGANEVVVVDGAYHGNSSTMVDISPYKFDGPGGRGRPDWVHVLDTPDPLHGRHGDNGPAYARGIAAAADRARARGDGLAAFICESVLGCAGQIVPAPGFLAAAYQQARAAGAVCIADEIQVGFGRVGDAMWAFQSEGVVPDILTLGKPIANGHPVGAVVTTPALAASFAGGMEYFNSFGGNPVSCAIALAVLNVIREEGLIDNARVTGAWLRRALERIEDPGVAQVRGRGLFLGIELVDSSTRKRPDAARAKALVEFAQGRGVLLSVDGPGHNVVKIKPPLCFGPTEAKILVATITAGMAMTATPPTQT</sequence>
<dbReference type="Gene3D" id="3.90.1200.10">
    <property type="match status" value="1"/>
</dbReference>
<dbReference type="InterPro" id="IPR015421">
    <property type="entry name" value="PyrdxlP-dep_Trfase_major"/>
</dbReference>
<organism evidence="6 7">
    <name type="scientific">Enhygromyxa salina</name>
    <dbReference type="NCBI Taxonomy" id="215803"/>
    <lineage>
        <taxon>Bacteria</taxon>
        <taxon>Pseudomonadati</taxon>
        <taxon>Myxococcota</taxon>
        <taxon>Polyangia</taxon>
        <taxon>Nannocystales</taxon>
        <taxon>Nannocystaceae</taxon>
        <taxon>Enhygromyxa</taxon>
    </lineage>
</organism>
<dbReference type="SUPFAM" id="SSF56112">
    <property type="entry name" value="Protein kinase-like (PK-like)"/>
    <property type="match status" value="1"/>
</dbReference>
<name>A0A0C2D4D5_9BACT</name>